<feature type="region of interest" description="Disordered" evidence="10">
    <location>
        <begin position="263"/>
        <end position="303"/>
    </location>
</feature>
<dbReference type="SMART" id="SM00506">
    <property type="entry name" value="A1pp"/>
    <property type="match status" value="1"/>
</dbReference>
<dbReference type="InterPro" id="IPR043472">
    <property type="entry name" value="Macro_dom-like"/>
</dbReference>
<dbReference type="GO" id="GO:0007219">
    <property type="term" value="P:Notch signaling pathway"/>
    <property type="evidence" value="ECO:0007669"/>
    <property type="project" value="InterPro"/>
</dbReference>
<feature type="region of interest" description="Disordered" evidence="10">
    <location>
        <begin position="522"/>
        <end position="543"/>
    </location>
</feature>
<dbReference type="CDD" id="cd09633">
    <property type="entry name" value="Deltex_C"/>
    <property type="match status" value="1"/>
</dbReference>
<keyword evidence="13" id="KW-1185">Reference proteome</keyword>
<dbReference type="SUPFAM" id="SSF57850">
    <property type="entry name" value="RING/U-box"/>
    <property type="match status" value="1"/>
</dbReference>
<keyword evidence="5 9" id="KW-0479">Metal-binding</keyword>
<keyword evidence="7 9" id="KW-0862">Zinc</keyword>
<gene>
    <name evidence="14" type="primary">LOC111134936</name>
</gene>
<evidence type="ECO:0000313" key="13">
    <source>
        <dbReference type="Proteomes" id="UP000694844"/>
    </source>
</evidence>
<dbReference type="InterPro" id="IPR013083">
    <property type="entry name" value="Znf_RING/FYVE/PHD"/>
</dbReference>
<dbReference type="InterPro" id="IPR039399">
    <property type="entry name" value="Deltex_C_sf"/>
</dbReference>
<dbReference type="UniPathway" id="UPA00143"/>
<organism evidence="13 14">
    <name type="scientific">Crassostrea virginica</name>
    <name type="common">Eastern oyster</name>
    <dbReference type="NCBI Taxonomy" id="6565"/>
    <lineage>
        <taxon>Eukaryota</taxon>
        <taxon>Metazoa</taxon>
        <taxon>Spiralia</taxon>
        <taxon>Lophotrochozoa</taxon>
        <taxon>Mollusca</taxon>
        <taxon>Bivalvia</taxon>
        <taxon>Autobranchia</taxon>
        <taxon>Pteriomorphia</taxon>
        <taxon>Ostreida</taxon>
        <taxon>Ostreoidea</taxon>
        <taxon>Ostreidae</taxon>
        <taxon>Crassostrea</taxon>
    </lineage>
</organism>
<dbReference type="RefSeq" id="XP_022340235.1">
    <property type="nucleotide sequence ID" value="XM_022484527.1"/>
</dbReference>
<dbReference type="GO" id="GO:0016567">
    <property type="term" value="P:protein ubiquitination"/>
    <property type="evidence" value="ECO:0007669"/>
    <property type="project" value="UniProtKB-UniRule"/>
</dbReference>
<dbReference type="InterPro" id="IPR039396">
    <property type="entry name" value="Deltex_C"/>
</dbReference>
<feature type="region of interest" description="Disordered" evidence="10">
    <location>
        <begin position="564"/>
        <end position="619"/>
    </location>
</feature>
<name>A0A8B8EJI6_CRAVI</name>
<evidence type="ECO:0000313" key="14">
    <source>
        <dbReference type="RefSeq" id="XP_022340235.1"/>
    </source>
</evidence>
<evidence type="ECO:0000256" key="3">
    <source>
        <dbReference type="ARBA" id="ARBA00009413"/>
    </source>
</evidence>
<proteinExistence type="inferred from homology"/>
<dbReference type="SMART" id="SM00184">
    <property type="entry name" value="RING"/>
    <property type="match status" value="1"/>
</dbReference>
<dbReference type="SUPFAM" id="SSF52949">
    <property type="entry name" value="Macro domain-like"/>
    <property type="match status" value="2"/>
</dbReference>
<keyword evidence="6 8" id="KW-0863">Zinc-finger</keyword>
<evidence type="ECO:0000256" key="2">
    <source>
        <dbReference type="ARBA" id="ARBA00004906"/>
    </source>
</evidence>
<dbReference type="Pfam" id="PF13923">
    <property type="entry name" value="zf-C3HC4_2"/>
    <property type="match status" value="1"/>
</dbReference>
<comment type="subcellular location">
    <subcellularLocation>
        <location evidence="9">Cytoplasm</location>
    </subcellularLocation>
</comment>
<feature type="compositionally biased region" description="Polar residues" evidence="10">
    <location>
        <begin position="588"/>
        <end position="599"/>
    </location>
</feature>
<sequence length="824" mass="93063">MNIYNTDKGSNLSLFDGLFANILRTNVWWAKTYFFLVKKNPEKVMETIKLNWKKGKQSKNLNISFRDCSITDVDADAVITVFTRNGEKPGGLSESIIKRAGNSVLDEIQWGEKPKEVSENFVTKAGTLKCRFIIHCFCPKWANYDEGSKSECLKDLCNTVRLALSTACERNLNSVALPPIGSGFIYGIPNFACCAMYVKAIREFVDFIPALDHPLKEIKFCDKSKEMTRLFKNIFEMSDGKPEILSEKSVMIQALNISKPHNHSFRGNSASKSSSTQFKPGQQRYENPYTSHPSPPQSPSNGFVPNSEIPSNWVFKGWQNGTAIFMINSIKVLIYQYDIVNVCNVDIIVSTENQQVAGNGKLAKAILQKAGEKYQEEHAKLYTPKKRNWTDVLQTKAGQMNYKIVLHAIIEKFPNVDPTRCHLDMLWKTTLNVLISANEKKGKWLREFQCLSVALPLLGAGSVKNTQYCEKYAHAMMQGIESFSSRPNLKLQEIHIVSVTSEITQMLVNTCQSLCSIPTYGEKEEKKQPKTRNTKGYKKDPSKFNSSEFSLIDTWRALNQSKQGKTKDSFYEPVPTLEPVSTDEKDSASLNKGNLQLIDSESEDDEPSQQRPVTPEQEEGACAAIRNNSTCVICLDDDLTEPVRLKICKHEFCRECISEFLSQKPSCPVCNTVYGEMFGNQPTDGIAKIYKDEAPLPSYECGTLVIQYDFPDGRQTEEHPNPRKPYRGITRQAYLPNNKEGREILQLLKRAFEHRLIFTVGYSRTSGRDNVVTWNDIHHKTRRAGGPEQYGYPDPGYLTRVRDELSAKGISDDSAVINSYSSSV</sequence>
<evidence type="ECO:0000256" key="7">
    <source>
        <dbReference type="ARBA" id="ARBA00022833"/>
    </source>
</evidence>
<protein>
    <recommendedName>
        <fullName evidence="9">E3 ubiquitin-protein ligase</fullName>
        <ecNumber evidence="9">2.3.2.27</ecNumber>
    </recommendedName>
</protein>
<comment type="pathway">
    <text evidence="2 9">Protein modification; protein ubiquitination.</text>
</comment>
<dbReference type="InterPro" id="IPR002589">
    <property type="entry name" value="Macro_dom"/>
</dbReference>
<evidence type="ECO:0000259" key="12">
    <source>
        <dbReference type="PROSITE" id="PS51154"/>
    </source>
</evidence>
<comment type="catalytic activity">
    <reaction evidence="1 9">
        <text>S-ubiquitinyl-[E2 ubiquitin-conjugating enzyme]-L-cysteine + [acceptor protein]-L-lysine = [E2 ubiquitin-conjugating enzyme]-L-cysteine + N(6)-ubiquitinyl-[acceptor protein]-L-lysine.</text>
        <dbReference type="EC" id="2.3.2.27"/>
    </reaction>
</comment>
<dbReference type="Gene3D" id="3.30.390.130">
    <property type="match status" value="1"/>
</dbReference>
<evidence type="ECO:0000256" key="1">
    <source>
        <dbReference type="ARBA" id="ARBA00000900"/>
    </source>
</evidence>
<dbReference type="EC" id="2.3.2.27" evidence="9"/>
<dbReference type="Gene3D" id="3.30.40.10">
    <property type="entry name" value="Zinc/RING finger domain, C3HC4 (zinc finger)"/>
    <property type="match status" value="1"/>
</dbReference>
<dbReference type="PANTHER" id="PTHR12622">
    <property type="entry name" value="DELTEX-RELATED"/>
    <property type="match status" value="1"/>
</dbReference>
<evidence type="ECO:0000256" key="4">
    <source>
        <dbReference type="ARBA" id="ARBA00022679"/>
    </source>
</evidence>
<accession>A0A8B8EJI6</accession>
<feature type="domain" description="Macro" evidence="12">
    <location>
        <begin position="50"/>
        <end position="239"/>
    </location>
</feature>
<dbReference type="GeneID" id="111134936"/>
<evidence type="ECO:0000256" key="5">
    <source>
        <dbReference type="ARBA" id="ARBA00022723"/>
    </source>
</evidence>
<dbReference type="PROSITE" id="PS00518">
    <property type="entry name" value="ZF_RING_1"/>
    <property type="match status" value="1"/>
</dbReference>
<reference evidence="14" key="1">
    <citation type="submission" date="2025-08" db="UniProtKB">
        <authorList>
            <consortium name="RefSeq"/>
        </authorList>
    </citation>
    <scope>IDENTIFICATION</scope>
    <source>
        <tissue evidence="14">Whole sample</tissue>
    </source>
</reference>
<dbReference type="Pfam" id="PF01661">
    <property type="entry name" value="Macro"/>
    <property type="match status" value="2"/>
</dbReference>
<feature type="domain" description="Macro" evidence="12">
    <location>
        <begin position="319"/>
        <end position="515"/>
    </location>
</feature>
<dbReference type="InterPro" id="IPR001841">
    <property type="entry name" value="Znf_RING"/>
</dbReference>
<feature type="compositionally biased region" description="Polar residues" evidence="10">
    <location>
        <begin position="265"/>
        <end position="292"/>
    </location>
</feature>
<evidence type="ECO:0000256" key="9">
    <source>
        <dbReference type="RuleBase" id="RU367105"/>
    </source>
</evidence>
<dbReference type="InterPro" id="IPR039398">
    <property type="entry name" value="Deltex_fam"/>
</dbReference>
<dbReference type="GO" id="GO:0008270">
    <property type="term" value="F:zinc ion binding"/>
    <property type="evidence" value="ECO:0007669"/>
    <property type="project" value="UniProtKB-KW"/>
</dbReference>
<evidence type="ECO:0000256" key="6">
    <source>
        <dbReference type="ARBA" id="ARBA00022771"/>
    </source>
</evidence>
<dbReference type="Proteomes" id="UP000694844">
    <property type="component" value="Chromosome 5"/>
</dbReference>
<dbReference type="OrthoDB" id="527344at2759"/>
<dbReference type="KEGG" id="cvn:111134936"/>
<dbReference type="InterPro" id="IPR017907">
    <property type="entry name" value="Znf_RING_CS"/>
</dbReference>
<evidence type="ECO:0000259" key="11">
    <source>
        <dbReference type="PROSITE" id="PS50089"/>
    </source>
</evidence>
<dbReference type="PROSITE" id="PS50089">
    <property type="entry name" value="ZF_RING_2"/>
    <property type="match status" value="1"/>
</dbReference>
<dbReference type="GO" id="GO:0005737">
    <property type="term" value="C:cytoplasm"/>
    <property type="evidence" value="ECO:0007669"/>
    <property type="project" value="UniProtKB-SubCell"/>
</dbReference>
<dbReference type="Gene3D" id="3.40.220.10">
    <property type="entry name" value="Leucine Aminopeptidase, subunit E, domain 1"/>
    <property type="match status" value="2"/>
</dbReference>
<feature type="domain" description="RING-type" evidence="11">
    <location>
        <begin position="631"/>
        <end position="671"/>
    </location>
</feature>
<evidence type="ECO:0000256" key="10">
    <source>
        <dbReference type="SAM" id="MobiDB-lite"/>
    </source>
</evidence>
<keyword evidence="9" id="KW-0963">Cytoplasm</keyword>
<keyword evidence="4 9" id="KW-0808">Transferase</keyword>
<dbReference type="AlphaFoldDB" id="A0A8B8EJI6"/>
<comment type="similarity">
    <text evidence="3 9">Belongs to the Deltex family.</text>
</comment>
<dbReference type="Pfam" id="PF18102">
    <property type="entry name" value="DTC"/>
    <property type="match status" value="1"/>
</dbReference>
<dbReference type="GO" id="GO:0061630">
    <property type="term" value="F:ubiquitin protein ligase activity"/>
    <property type="evidence" value="ECO:0007669"/>
    <property type="project" value="UniProtKB-UniRule"/>
</dbReference>
<dbReference type="PROSITE" id="PS51154">
    <property type="entry name" value="MACRO"/>
    <property type="match status" value="2"/>
</dbReference>
<evidence type="ECO:0000256" key="8">
    <source>
        <dbReference type="PROSITE-ProRule" id="PRU00175"/>
    </source>
</evidence>